<sequence length="86" mass="9107">MHTAVQLLLNAPVPIATAAVVLRYGPSAVVFLVAGVAAVLVPGPRGERALTVLRLLRATATRRTFTTATRRTRATASRRTQAASTR</sequence>
<keyword evidence="2" id="KW-0812">Transmembrane</keyword>
<proteinExistence type="predicted"/>
<dbReference type="Proteomes" id="UP000006281">
    <property type="component" value="Chromosome"/>
</dbReference>
<evidence type="ECO:0000256" key="1">
    <source>
        <dbReference type="SAM" id="MobiDB-lite"/>
    </source>
</evidence>
<dbReference type="BioCyc" id="SESP1179773:BN6_RS39630-MONOMER"/>
<dbReference type="EMBL" id="HE804045">
    <property type="protein sequence ID" value="CCH35399.1"/>
    <property type="molecule type" value="Genomic_DNA"/>
</dbReference>
<feature type="transmembrane region" description="Helical" evidence="2">
    <location>
        <begin position="28"/>
        <end position="44"/>
    </location>
</feature>
<evidence type="ECO:0000313" key="4">
    <source>
        <dbReference type="Proteomes" id="UP000006281"/>
    </source>
</evidence>
<keyword evidence="2" id="KW-0472">Membrane</keyword>
<dbReference type="RefSeq" id="WP_015105506.1">
    <property type="nucleotide sequence ID" value="NC_019673.1"/>
</dbReference>
<organism evidence="3 4">
    <name type="scientific">Saccharothrix espanaensis (strain ATCC 51144 / DSM 44229 / JCM 9112 / NBRC 15066 / NRRL 15764)</name>
    <dbReference type="NCBI Taxonomy" id="1179773"/>
    <lineage>
        <taxon>Bacteria</taxon>
        <taxon>Bacillati</taxon>
        <taxon>Actinomycetota</taxon>
        <taxon>Actinomycetes</taxon>
        <taxon>Pseudonocardiales</taxon>
        <taxon>Pseudonocardiaceae</taxon>
        <taxon>Saccharothrix</taxon>
    </lineage>
</organism>
<evidence type="ECO:0000256" key="2">
    <source>
        <dbReference type="SAM" id="Phobius"/>
    </source>
</evidence>
<feature type="region of interest" description="Disordered" evidence="1">
    <location>
        <begin position="66"/>
        <end position="86"/>
    </location>
</feature>
<reference evidence="3 4" key="1">
    <citation type="journal article" date="2012" name="BMC Genomics">
        <title>Complete genome sequence of Saccharothrix espanaensis DSM 44229T and comparison to the other completely sequenced Pseudonocardiaceae.</title>
        <authorList>
            <person name="Strobel T."/>
            <person name="Al-Dilaimi A."/>
            <person name="Blom J."/>
            <person name="Gessner A."/>
            <person name="Kalinowski J."/>
            <person name="Luzhetska M."/>
            <person name="Puhler A."/>
            <person name="Szczepanowski R."/>
            <person name="Bechthold A."/>
            <person name="Ruckert C."/>
        </authorList>
    </citation>
    <scope>NUCLEOTIDE SEQUENCE [LARGE SCALE GENOMIC DNA]</scope>
    <source>
        <strain evidence="4">ATCC 51144 / DSM 44229 / JCM 9112 / NBRC 15066 / NRRL 15764</strain>
    </source>
</reference>
<accession>K0KF40</accession>
<dbReference type="KEGG" id="sesp:BN6_81820"/>
<keyword evidence="2" id="KW-1133">Transmembrane helix</keyword>
<protein>
    <submittedName>
        <fullName evidence="3">Putative membrane protein</fullName>
    </submittedName>
</protein>
<evidence type="ECO:0000313" key="3">
    <source>
        <dbReference type="EMBL" id="CCH35399.1"/>
    </source>
</evidence>
<dbReference type="PATRIC" id="fig|1179773.3.peg.8257"/>
<name>K0KF40_SACES</name>
<dbReference type="eggNOG" id="ENOG5031Y48">
    <property type="taxonomic scope" value="Bacteria"/>
</dbReference>
<dbReference type="HOGENOM" id="CLU_191538_0_0_11"/>
<keyword evidence="4" id="KW-1185">Reference proteome</keyword>
<dbReference type="AlphaFoldDB" id="K0KF40"/>
<gene>
    <name evidence="3" type="ordered locus">BN6_81820</name>
</gene>